<feature type="signal peptide" evidence="1">
    <location>
        <begin position="1"/>
        <end position="21"/>
    </location>
</feature>
<accession>A0A7V0XGA9</accession>
<dbReference type="Proteomes" id="UP000885672">
    <property type="component" value="Unassembled WGS sequence"/>
</dbReference>
<dbReference type="AlphaFoldDB" id="A0A7V0XGA9"/>
<proteinExistence type="predicted"/>
<gene>
    <name evidence="2" type="ORF">ENN51_09295</name>
</gene>
<comment type="caution">
    <text evidence="2">The sequence shown here is derived from an EMBL/GenBank/DDBJ whole genome shotgun (WGS) entry which is preliminary data.</text>
</comment>
<keyword evidence="1" id="KW-0732">Signal</keyword>
<evidence type="ECO:0008006" key="3">
    <source>
        <dbReference type="Google" id="ProtNLM"/>
    </source>
</evidence>
<sequence length="253" mass="27442">MKRLMWILPVVALLLVGTGCDELIDDLTTPNVTQVAINEGAQLRLNWAPVKGAQGYKIDVDGTEYTTTETTYDVDGPAKMITVLAYSGASESNKWSLNLTPVMTQTLEVWGISEPSPDNPSSFGFNTDGTITTYSINAANYPAMDYYMEDTQLPGMNIVNPGDRGWNAKGNAAKAAGTTDFDAATIADAPGGYTTQQQLAVGGVYFLWLDRTNNNWDVTDNFAKAKVVSIQGTKVTMQVAYQKVGGLRWLKTN</sequence>
<evidence type="ECO:0000313" key="2">
    <source>
        <dbReference type="EMBL" id="HDR00461.1"/>
    </source>
</evidence>
<dbReference type="PROSITE" id="PS51257">
    <property type="entry name" value="PROKAR_LIPOPROTEIN"/>
    <property type="match status" value="1"/>
</dbReference>
<organism evidence="2">
    <name type="scientific">candidate division WOR-3 bacterium</name>
    <dbReference type="NCBI Taxonomy" id="2052148"/>
    <lineage>
        <taxon>Bacteria</taxon>
        <taxon>Bacteria division WOR-3</taxon>
    </lineage>
</organism>
<protein>
    <recommendedName>
        <fullName evidence="3">SusF/SusE family outer membrane protein</fullName>
    </recommendedName>
</protein>
<feature type="chain" id="PRO_5031059907" description="SusF/SusE family outer membrane protein" evidence="1">
    <location>
        <begin position="22"/>
        <end position="253"/>
    </location>
</feature>
<evidence type="ECO:0000256" key="1">
    <source>
        <dbReference type="SAM" id="SignalP"/>
    </source>
</evidence>
<reference evidence="2" key="1">
    <citation type="journal article" date="2020" name="mSystems">
        <title>Genome- and Community-Level Interaction Insights into Carbon Utilization and Element Cycling Functions of Hydrothermarchaeota in Hydrothermal Sediment.</title>
        <authorList>
            <person name="Zhou Z."/>
            <person name="Liu Y."/>
            <person name="Xu W."/>
            <person name="Pan J."/>
            <person name="Luo Z.H."/>
            <person name="Li M."/>
        </authorList>
    </citation>
    <scope>NUCLEOTIDE SEQUENCE [LARGE SCALE GENOMIC DNA]</scope>
    <source>
        <strain evidence="2">SpSt-1182</strain>
    </source>
</reference>
<dbReference type="EMBL" id="DSBX01000357">
    <property type="protein sequence ID" value="HDR00461.1"/>
    <property type="molecule type" value="Genomic_DNA"/>
</dbReference>
<name>A0A7V0XGA9_UNCW3</name>